<evidence type="ECO:0000256" key="1">
    <source>
        <dbReference type="SAM" id="SignalP"/>
    </source>
</evidence>
<organism evidence="2">
    <name type="scientific">Anopheles marajoara</name>
    <dbReference type="NCBI Taxonomy" id="58244"/>
    <lineage>
        <taxon>Eukaryota</taxon>
        <taxon>Metazoa</taxon>
        <taxon>Ecdysozoa</taxon>
        <taxon>Arthropoda</taxon>
        <taxon>Hexapoda</taxon>
        <taxon>Insecta</taxon>
        <taxon>Pterygota</taxon>
        <taxon>Neoptera</taxon>
        <taxon>Endopterygota</taxon>
        <taxon>Diptera</taxon>
        <taxon>Nematocera</taxon>
        <taxon>Culicoidea</taxon>
        <taxon>Culicidae</taxon>
        <taxon>Anophelinae</taxon>
        <taxon>Anopheles</taxon>
    </lineage>
</organism>
<proteinExistence type="predicted"/>
<reference evidence="2" key="1">
    <citation type="submission" date="2018-01" db="EMBL/GenBank/DDBJ databases">
        <title>An insight into the sialome of Amazonian anophelines.</title>
        <authorList>
            <person name="Ribeiro J.M."/>
            <person name="Scarpassa V."/>
            <person name="Calvo E."/>
        </authorList>
    </citation>
    <scope>NUCLEOTIDE SEQUENCE</scope>
    <source>
        <tissue evidence="2">Salivary glands</tissue>
    </source>
</reference>
<accession>A0A2M4CCA9</accession>
<protein>
    <submittedName>
        <fullName evidence="2">Putative secreted protein</fullName>
    </submittedName>
</protein>
<evidence type="ECO:0000313" key="2">
    <source>
        <dbReference type="EMBL" id="MBW62899.1"/>
    </source>
</evidence>
<name>A0A2M4CCA9_9DIPT</name>
<feature type="chain" id="PRO_5014617320" evidence="1">
    <location>
        <begin position="23"/>
        <end position="78"/>
    </location>
</feature>
<feature type="signal peptide" evidence="1">
    <location>
        <begin position="1"/>
        <end position="22"/>
    </location>
</feature>
<keyword evidence="1" id="KW-0732">Signal</keyword>
<dbReference type="EMBL" id="GGFJ01013758">
    <property type="protein sequence ID" value="MBW62899.1"/>
    <property type="molecule type" value="Transcribed_RNA"/>
</dbReference>
<dbReference type="AlphaFoldDB" id="A0A2M4CCA9"/>
<sequence>MGHSQLVFLLLQLLSQLPRMKTRMTMMMRMMTTTMMKMMMAVVTKRTEMRIIIRPKVVTMNKTMQPTSYEGKVHAKRL</sequence>